<dbReference type="Proteomes" id="UP000607653">
    <property type="component" value="Unassembled WGS sequence"/>
</dbReference>
<dbReference type="Gene3D" id="2.60.40.420">
    <property type="entry name" value="Cupredoxins - blue copper proteins"/>
    <property type="match status" value="1"/>
</dbReference>
<comment type="caution">
    <text evidence="2">The sequence shown here is derived from an EMBL/GenBank/DDBJ whole genome shotgun (WGS) entry which is preliminary data.</text>
</comment>
<dbReference type="AlphaFoldDB" id="A0A822YCS1"/>
<dbReference type="Pfam" id="PF02298">
    <property type="entry name" value="Cu_bind_like"/>
    <property type="match status" value="1"/>
</dbReference>
<dbReference type="PROSITE" id="PS51485">
    <property type="entry name" value="PHYTOCYANIN"/>
    <property type="match status" value="1"/>
</dbReference>
<dbReference type="EMBL" id="DUZY01000002">
    <property type="protein sequence ID" value="DAD30267.1"/>
    <property type="molecule type" value="Genomic_DNA"/>
</dbReference>
<dbReference type="PANTHER" id="PTHR33021:SF197">
    <property type="entry name" value="EARLY NODULIN-LIKE PROTEIN 13"/>
    <property type="match status" value="1"/>
</dbReference>
<evidence type="ECO:0000313" key="3">
    <source>
        <dbReference type="Proteomes" id="UP000607653"/>
    </source>
</evidence>
<organism evidence="2 3">
    <name type="scientific">Nelumbo nucifera</name>
    <name type="common">Sacred lotus</name>
    <dbReference type="NCBI Taxonomy" id="4432"/>
    <lineage>
        <taxon>Eukaryota</taxon>
        <taxon>Viridiplantae</taxon>
        <taxon>Streptophyta</taxon>
        <taxon>Embryophyta</taxon>
        <taxon>Tracheophyta</taxon>
        <taxon>Spermatophyta</taxon>
        <taxon>Magnoliopsida</taxon>
        <taxon>Proteales</taxon>
        <taxon>Nelumbonaceae</taxon>
        <taxon>Nelumbo</taxon>
    </lineage>
</organism>
<protein>
    <recommendedName>
        <fullName evidence="1">Phytocyanin domain-containing protein</fullName>
    </recommendedName>
</protein>
<accession>A0A822YCS1</accession>
<proteinExistence type="predicted"/>
<dbReference type="InterPro" id="IPR039391">
    <property type="entry name" value="Phytocyanin-like"/>
</dbReference>
<gene>
    <name evidence="2" type="ORF">HUJ06_031735</name>
</gene>
<keyword evidence="3" id="KW-1185">Reference proteome</keyword>
<sequence>MNLLSLEKGLSPTSLSLWAAATRFRIGDSLVWKYDTQKDSVLQVTKEAYTACNTPSLIVAYKDGNTKVELAWSGPFYFINGTEENCQKGEKMTVVMLSPRHHGSSSSDLAPALAMAQEEPALTVLCFLADQQGLQYLSCSELLPQ</sequence>
<dbReference type="InterPro" id="IPR008972">
    <property type="entry name" value="Cupredoxin"/>
</dbReference>
<evidence type="ECO:0000313" key="2">
    <source>
        <dbReference type="EMBL" id="DAD30267.1"/>
    </source>
</evidence>
<evidence type="ECO:0000259" key="1">
    <source>
        <dbReference type="PROSITE" id="PS51485"/>
    </source>
</evidence>
<reference evidence="2 3" key="1">
    <citation type="journal article" date="2020" name="Mol. Biol. Evol.">
        <title>Distinct Expression and Methylation Patterns for Genes with Different Fates following a Single Whole-Genome Duplication in Flowering Plants.</title>
        <authorList>
            <person name="Shi T."/>
            <person name="Rahmani R.S."/>
            <person name="Gugger P.F."/>
            <person name="Wang M."/>
            <person name="Li H."/>
            <person name="Zhang Y."/>
            <person name="Li Z."/>
            <person name="Wang Q."/>
            <person name="Van de Peer Y."/>
            <person name="Marchal K."/>
            <person name="Chen J."/>
        </authorList>
    </citation>
    <scope>NUCLEOTIDE SEQUENCE [LARGE SCALE GENOMIC DNA]</scope>
    <source>
        <tissue evidence="2">Leaf</tissue>
    </source>
</reference>
<name>A0A822YCS1_NELNU</name>
<dbReference type="PANTHER" id="PTHR33021">
    <property type="entry name" value="BLUE COPPER PROTEIN"/>
    <property type="match status" value="1"/>
</dbReference>
<dbReference type="SUPFAM" id="SSF49503">
    <property type="entry name" value="Cupredoxins"/>
    <property type="match status" value="1"/>
</dbReference>
<dbReference type="InterPro" id="IPR003245">
    <property type="entry name" value="Phytocyanin_dom"/>
</dbReference>
<feature type="domain" description="Phytocyanin" evidence="1">
    <location>
        <begin position="1"/>
        <end position="98"/>
    </location>
</feature>
<dbReference type="GO" id="GO:0009055">
    <property type="term" value="F:electron transfer activity"/>
    <property type="evidence" value="ECO:0007669"/>
    <property type="project" value="InterPro"/>
</dbReference>